<name>A0A419A6S1_9RHOB</name>
<gene>
    <name evidence="2" type="ORF">D3P05_10785</name>
</gene>
<dbReference type="OrthoDB" id="7916154at2"/>
<feature type="signal peptide" evidence="1">
    <location>
        <begin position="1"/>
        <end position="17"/>
    </location>
</feature>
<protein>
    <recommendedName>
        <fullName evidence="4">Lipoprotein</fullName>
    </recommendedName>
</protein>
<evidence type="ECO:0008006" key="4">
    <source>
        <dbReference type="Google" id="ProtNLM"/>
    </source>
</evidence>
<feature type="chain" id="PRO_5019264642" description="Lipoprotein" evidence="1">
    <location>
        <begin position="18"/>
        <end position="106"/>
    </location>
</feature>
<dbReference type="AlphaFoldDB" id="A0A419A6S1"/>
<dbReference type="EMBL" id="QZEW01000039">
    <property type="protein sequence ID" value="RJL15313.1"/>
    <property type="molecule type" value="Genomic_DNA"/>
</dbReference>
<keyword evidence="3" id="KW-1185">Reference proteome</keyword>
<keyword evidence="1" id="KW-0732">Signal</keyword>
<accession>A0A419A6S1</accession>
<dbReference type="RefSeq" id="WP_119898170.1">
    <property type="nucleotide sequence ID" value="NZ_QNRC01000004.1"/>
</dbReference>
<dbReference type="Proteomes" id="UP000283587">
    <property type="component" value="Unassembled WGS sequence"/>
</dbReference>
<proteinExistence type="predicted"/>
<dbReference type="PROSITE" id="PS51257">
    <property type="entry name" value="PROKAR_LIPOPROTEIN"/>
    <property type="match status" value="1"/>
</dbReference>
<comment type="caution">
    <text evidence="2">The sequence shown here is derived from an EMBL/GenBank/DDBJ whole genome shotgun (WGS) entry which is preliminary data.</text>
</comment>
<evidence type="ECO:0000313" key="2">
    <source>
        <dbReference type="EMBL" id="RJL15313.1"/>
    </source>
</evidence>
<organism evidence="2 3">
    <name type="scientific">Paracoccus siganidrum</name>
    <dbReference type="NCBI Taxonomy" id="1276757"/>
    <lineage>
        <taxon>Bacteria</taxon>
        <taxon>Pseudomonadati</taxon>
        <taxon>Pseudomonadota</taxon>
        <taxon>Alphaproteobacteria</taxon>
        <taxon>Rhodobacterales</taxon>
        <taxon>Paracoccaceae</taxon>
        <taxon>Paracoccus</taxon>
    </lineage>
</organism>
<sequence>MKHLLPLAALPILAACAQSPSSIQPVSFGNAFAGVSCHQAASDLNAEREALAALEAKQRSAVTGDALGVFLIGVPVSSLTGGDVAGQIAASKGKVISLEARLASCG</sequence>
<evidence type="ECO:0000313" key="3">
    <source>
        <dbReference type="Proteomes" id="UP000283587"/>
    </source>
</evidence>
<evidence type="ECO:0000256" key="1">
    <source>
        <dbReference type="SAM" id="SignalP"/>
    </source>
</evidence>
<reference evidence="3" key="1">
    <citation type="submission" date="2018-09" db="EMBL/GenBank/DDBJ databases">
        <title>Paracoccus onubensis nov. sp. a moderate halophilic bacterium isolated from Gruta de las Maravillas (Aracena, Spain).</title>
        <authorList>
            <person name="Jurado V."/>
            <person name="Gutierrez-Patricio S."/>
            <person name="Gonzalez-Pimentel J.L."/>
            <person name="Miller A.Z."/>
            <person name="Laiz L."/>
            <person name="Saiz-Jimenez C."/>
        </authorList>
    </citation>
    <scope>NUCLEOTIDE SEQUENCE [LARGE SCALE GENOMIC DNA]</scope>
    <source>
        <strain evidence="3">DSM 26381</strain>
    </source>
</reference>